<reference evidence="3 4" key="1">
    <citation type="submission" date="2022-04" db="EMBL/GenBank/DDBJ databases">
        <authorList>
            <person name="Grouzdev D.S."/>
            <person name="Pantiukh K.S."/>
            <person name="Krutkina M.S."/>
        </authorList>
    </citation>
    <scope>NUCLEOTIDE SEQUENCE [LARGE SCALE GENOMIC DNA]</scope>
    <source>
        <strain evidence="3 4">6x-1</strain>
    </source>
</reference>
<dbReference type="Pfam" id="PF02581">
    <property type="entry name" value="TMP-TENI"/>
    <property type="match status" value="1"/>
</dbReference>
<dbReference type="InterPro" id="IPR022998">
    <property type="entry name" value="ThiamineP_synth_TenI"/>
</dbReference>
<feature type="region of interest" description="Disordered" evidence="1">
    <location>
        <begin position="1"/>
        <end position="25"/>
    </location>
</feature>
<feature type="domain" description="Thiamine phosphate synthase/TenI" evidence="2">
    <location>
        <begin position="111"/>
        <end position="217"/>
    </location>
</feature>
<name>A0ABT0DEA3_9HYPH</name>
<evidence type="ECO:0000313" key="4">
    <source>
        <dbReference type="Proteomes" id="UP001203284"/>
    </source>
</evidence>
<dbReference type="InterPro" id="IPR013785">
    <property type="entry name" value="Aldolase_TIM"/>
</dbReference>
<accession>A0ABT0DEA3</accession>
<evidence type="ECO:0000259" key="2">
    <source>
        <dbReference type="Pfam" id="PF02581"/>
    </source>
</evidence>
<keyword evidence="4" id="KW-1185">Reference proteome</keyword>
<proteinExistence type="predicted"/>
<dbReference type="RefSeq" id="WP_247030198.1">
    <property type="nucleotide sequence ID" value="NZ_JALKCH010000010.1"/>
</dbReference>
<dbReference type="EMBL" id="JALKCH010000010">
    <property type="protein sequence ID" value="MCK0198301.1"/>
    <property type="molecule type" value="Genomic_DNA"/>
</dbReference>
<dbReference type="InterPro" id="IPR036206">
    <property type="entry name" value="ThiamineP_synth_sf"/>
</dbReference>
<sequence length="240" mass="24791">MSRSDKSRSDTSHTRESSRAAKETARPAPRLFLVLPPQAVIEAGGPGPLAQMVGDLAAHVDLACVLLHLAADESEAGVPRFRPLVRAVQEGGTAFLVAQDGDGNPVRLAGFAAALEADGAQLDGLAALQTALPKLHPDRIAGAAGLASRHDAMTAGELGANYVMFGDVEDGRLTPFEQVLERVEWWAQLFEPPCVGYARSLEEAKVLVAAGADFIAVEVGLVGAVGVSALAAVLAAAEIG</sequence>
<comment type="caution">
    <text evidence="3">The sequence shown here is derived from an EMBL/GenBank/DDBJ whole genome shotgun (WGS) entry which is preliminary data.</text>
</comment>
<gene>
    <name evidence="3" type="ORF">MWN34_15410</name>
</gene>
<protein>
    <submittedName>
        <fullName evidence="3">Thiamine phosphate synthase</fullName>
    </submittedName>
</protein>
<dbReference type="Gene3D" id="3.20.20.70">
    <property type="entry name" value="Aldolase class I"/>
    <property type="match status" value="1"/>
</dbReference>
<dbReference type="CDD" id="cd00564">
    <property type="entry name" value="TMP_TenI"/>
    <property type="match status" value="1"/>
</dbReference>
<dbReference type="Proteomes" id="UP001203284">
    <property type="component" value="Unassembled WGS sequence"/>
</dbReference>
<organism evidence="3 4">
    <name type="scientific">Ancylobacter crimeensis</name>
    <dbReference type="NCBI Taxonomy" id="2579147"/>
    <lineage>
        <taxon>Bacteria</taxon>
        <taxon>Pseudomonadati</taxon>
        <taxon>Pseudomonadota</taxon>
        <taxon>Alphaproteobacteria</taxon>
        <taxon>Hyphomicrobiales</taxon>
        <taxon>Xanthobacteraceae</taxon>
        <taxon>Ancylobacter</taxon>
    </lineage>
</organism>
<dbReference type="SUPFAM" id="SSF51391">
    <property type="entry name" value="Thiamin phosphate synthase"/>
    <property type="match status" value="1"/>
</dbReference>
<evidence type="ECO:0000256" key="1">
    <source>
        <dbReference type="SAM" id="MobiDB-lite"/>
    </source>
</evidence>
<evidence type="ECO:0000313" key="3">
    <source>
        <dbReference type="EMBL" id="MCK0198301.1"/>
    </source>
</evidence>